<reference evidence="2" key="1">
    <citation type="submission" date="2013-09" db="EMBL/GenBank/DDBJ databases">
        <title>The Genome Sequence of Anopheles maculatus species B.</title>
        <authorList>
            <consortium name="The Broad Institute Genomics Platform"/>
            <person name="Neafsey D.E."/>
            <person name="Besansky N."/>
            <person name="Howell P."/>
            <person name="Walton C."/>
            <person name="Young S.K."/>
            <person name="Zeng Q."/>
            <person name="Gargeya S."/>
            <person name="Fitzgerald M."/>
            <person name="Haas B."/>
            <person name="Abouelleil A."/>
            <person name="Allen A.W."/>
            <person name="Alvarado L."/>
            <person name="Arachchi H.M."/>
            <person name="Berlin A.M."/>
            <person name="Chapman S.B."/>
            <person name="Gainer-Dewar J."/>
            <person name="Goldberg J."/>
            <person name="Griggs A."/>
            <person name="Gujja S."/>
            <person name="Hansen M."/>
            <person name="Howarth C."/>
            <person name="Imamovic A."/>
            <person name="Ireland A."/>
            <person name="Larimer J."/>
            <person name="McCowan C."/>
            <person name="Murphy C."/>
            <person name="Pearson M."/>
            <person name="Poon T.W."/>
            <person name="Priest M."/>
            <person name="Roberts A."/>
            <person name="Saif S."/>
            <person name="Shea T."/>
            <person name="Sisk P."/>
            <person name="Sykes S."/>
            <person name="Wortman J."/>
            <person name="Nusbaum C."/>
            <person name="Birren B."/>
        </authorList>
    </citation>
    <scope>NUCLEOTIDE SEQUENCE [LARGE SCALE GENOMIC DNA]</scope>
    <source>
        <strain evidence="2">maculatus3</strain>
    </source>
</reference>
<evidence type="ECO:0000313" key="1">
    <source>
        <dbReference type="EnsemblMetazoa" id="AMAM000556-PA"/>
    </source>
</evidence>
<dbReference type="AlphaFoldDB" id="A0A182S6D0"/>
<name>A0A182S6D0_9DIPT</name>
<organism evidence="1 2">
    <name type="scientific">Anopheles maculatus</name>
    <dbReference type="NCBI Taxonomy" id="74869"/>
    <lineage>
        <taxon>Eukaryota</taxon>
        <taxon>Metazoa</taxon>
        <taxon>Ecdysozoa</taxon>
        <taxon>Arthropoda</taxon>
        <taxon>Hexapoda</taxon>
        <taxon>Insecta</taxon>
        <taxon>Pterygota</taxon>
        <taxon>Neoptera</taxon>
        <taxon>Endopterygota</taxon>
        <taxon>Diptera</taxon>
        <taxon>Nematocera</taxon>
        <taxon>Culicoidea</taxon>
        <taxon>Culicidae</taxon>
        <taxon>Anophelinae</taxon>
        <taxon>Anopheles</taxon>
        <taxon>Anopheles maculatus group</taxon>
    </lineage>
</organism>
<sequence>MMVQPWTHRQHLRRGRLLHRQQPVSDLVRNHKPYRPLVGSARWMSIVMVIIFINQLTEGLELNETLITQRHQHHRYTIDELLDARFPKSISGDIDMDPCKSSK</sequence>
<accession>A0A182S6D0</accession>
<reference evidence="1" key="2">
    <citation type="submission" date="2020-05" db="UniProtKB">
        <authorList>
            <consortium name="EnsemblMetazoa"/>
        </authorList>
    </citation>
    <scope>IDENTIFICATION</scope>
    <source>
        <strain evidence="1">maculatus3</strain>
    </source>
</reference>
<evidence type="ECO:0000313" key="2">
    <source>
        <dbReference type="Proteomes" id="UP000075901"/>
    </source>
</evidence>
<keyword evidence="2" id="KW-1185">Reference proteome</keyword>
<dbReference type="VEuPathDB" id="VectorBase:AMAM000556"/>
<dbReference type="Proteomes" id="UP000075901">
    <property type="component" value="Unassembled WGS sequence"/>
</dbReference>
<proteinExistence type="predicted"/>
<protein>
    <submittedName>
        <fullName evidence="1">Uncharacterized protein</fullName>
    </submittedName>
</protein>
<dbReference type="EnsemblMetazoa" id="AMAM000556-RA">
    <property type="protein sequence ID" value="AMAM000556-PA"/>
    <property type="gene ID" value="AMAM000556"/>
</dbReference>